<dbReference type="GO" id="GO:0009247">
    <property type="term" value="P:glycolipid biosynthetic process"/>
    <property type="evidence" value="ECO:0007669"/>
    <property type="project" value="UniProtKB-ARBA"/>
</dbReference>
<comment type="caution">
    <text evidence="8">The sequence shown here is derived from an EMBL/GenBank/DDBJ whole genome shotgun (WGS) entry which is preliminary data.</text>
</comment>
<reference evidence="8" key="1">
    <citation type="journal article" date="2021" name="PeerJ">
        <title>Extensive microbial diversity within the chicken gut microbiome revealed by metagenomics and culture.</title>
        <authorList>
            <person name="Gilroy R."/>
            <person name="Ravi A."/>
            <person name="Getino M."/>
            <person name="Pursley I."/>
            <person name="Horton D.L."/>
            <person name="Alikhan N.F."/>
            <person name="Baker D."/>
            <person name="Gharbi K."/>
            <person name="Hall N."/>
            <person name="Watson M."/>
            <person name="Adriaenssens E.M."/>
            <person name="Foster-Nyarko E."/>
            <person name="Jarju S."/>
            <person name="Secka A."/>
            <person name="Antonio M."/>
            <person name="Oren A."/>
            <person name="Chaudhuri R.R."/>
            <person name="La Ragione R."/>
            <person name="Hildebrand F."/>
            <person name="Pallen M.J."/>
        </authorList>
    </citation>
    <scope>NUCLEOTIDE SEQUENCE</scope>
    <source>
        <strain evidence="8">23274</strain>
    </source>
</reference>
<evidence type="ECO:0000256" key="3">
    <source>
        <dbReference type="ARBA" id="ARBA00022519"/>
    </source>
</evidence>
<dbReference type="PANTHER" id="PTHR30606">
    <property type="entry name" value="LIPID A BIOSYNTHESIS LAUROYL ACYLTRANSFERASE"/>
    <property type="match status" value="1"/>
</dbReference>
<keyword evidence="3" id="KW-0997">Cell inner membrane</keyword>
<keyword evidence="7" id="KW-1133">Transmembrane helix</keyword>
<proteinExistence type="predicted"/>
<dbReference type="PANTHER" id="PTHR30606:SF10">
    <property type="entry name" value="PHOSPHATIDYLINOSITOL MANNOSIDE ACYLTRANSFERASE"/>
    <property type="match status" value="1"/>
</dbReference>
<evidence type="ECO:0000256" key="7">
    <source>
        <dbReference type="SAM" id="Phobius"/>
    </source>
</evidence>
<keyword evidence="7" id="KW-0812">Transmembrane</keyword>
<dbReference type="Proteomes" id="UP000824202">
    <property type="component" value="Unassembled WGS sequence"/>
</dbReference>
<dbReference type="AlphaFoldDB" id="A0A9D2ABA0"/>
<evidence type="ECO:0000313" key="8">
    <source>
        <dbReference type="EMBL" id="HIX03131.1"/>
    </source>
</evidence>
<dbReference type="CDD" id="cd07984">
    <property type="entry name" value="LPLAT_LABLAT-like"/>
    <property type="match status" value="1"/>
</dbReference>
<keyword evidence="6 8" id="KW-0012">Acyltransferase</keyword>
<dbReference type="InterPro" id="IPR004960">
    <property type="entry name" value="LipA_acyltrans"/>
</dbReference>
<sequence>MVSWLLYGLVWLLSLLPLGILYWLSDVLYVLLYYVAGYRRKVVRSNLEHAFPEKSPQEILRIEKRFYRHLCDIFVEMYRMWHMSAKEIRKRCVFLNNEVLRRYFDEGKSVIVVLGHYGNWEWMASYSLWMPAGIDFYTLYKPLHNPVFDRMMYKIRSRFGAEPVPKNDILRKIVENRRAGRSFFAAFIGDQTPNKANLNFWMEFLNQDTPVLIGTEKIACKFDLPVISLRMRRVKRGYYEVDIKNLTDSPKQLEYGELTRMHTRMLEQYIREEPELWLWSHRRWKHKREEHAEAGKASEQS</sequence>
<evidence type="ECO:0000256" key="2">
    <source>
        <dbReference type="ARBA" id="ARBA00022475"/>
    </source>
</evidence>
<name>A0A9D2ABA0_9BACT</name>
<protein>
    <submittedName>
        <fullName evidence="8">Lysophospholipid acyltransferase family protein</fullName>
    </submittedName>
</protein>
<keyword evidence="4" id="KW-0808">Transferase</keyword>
<dbReference type="GO" id="GO:0016746">
    <property type="term" value="F:acyltransferase activity"/>
    <property type="evidence" value="ECO:0007669"/>
    <property type="project" value="UniProtKB-KW"/>
</dbReference>
<evidence type="ECO:0000313" key="9">
    <source>
        <dbReference type="Proteomes" id="UP000824202"/>
    </source>
</evidence>
<keyword evidence="5 7" id="KW-0472">Membrane</keyword>
<dbReference type="PIRSF" id="PIRSF026649">
    <property type="entry name" value="MsbB"/>
    <property type="match status" value="1"/>
</dbReference>
<feature type="transmembrane region" description="Helical" evidence="7">
    <location>
        <begin position="6"/>
        <end position="35"/>
    </location>
</feature>
<keyword evidence="2" id="KW-1003">Cell membrane</keyword>
<accession>A0A9D2ABA0</accession>
<evidence type="ECO:0000256" key="6">
    <source>
        <dbReference type="ARBA" id="ARBA00023315"/>
    </source>
</evidence>
<dbReference type="Pfam" id="PF03279">
    <property type="entry name" value="Lip_A_acyltrans"/>
    <property type="match status" value="1"/>
</dbReference>
<evidence type="ECO:0000256" key="4">
    <source>
        <dbReference type="ARBA" id="ARBA00022679"/>
    </source>
</evidence>
<dbReference type="EMBL" id="DXFT01000066">
    <property type="protein sequence ID" value="HIX03131.1"/>
    <property type="molecule type" value="Genomic_DNA"/>
</dbReference>
<gene>
    <name evidence="8" type="ORF">H9863_03320</name>
</gene>
<evidence type="ECO:0000256" key="1">
    <source>
        <dbReference type="ARBA" id="ARBA00004533"/>
    </source>
</evidence>
<evidence type="ECO:0000256" key="5">
    <source>
        <dbReference type="ARBA" id="ARBA00023136"/>
    </source>
</evidence>
<dbReference type="GO" id="GO:0005886">
    <property type="term" value="C:plasma membrane"/>
    <property type="evidence" value="ECO:0007669"/>
    <property type="project" value="UniProtKB-SubCell"/>
</dbReference>
<comment type="subcellular location">
    <subcellularLocation>
        <location evidence="1">Cell inner membrane</location>
    </subcellularLocation>
</comment>
<organism evidence="8 9">
    <name type="scientific">Candidatus Odoribacter faecigallinarum</name>
    <dbReference type="NCBI Taxonomy" id="2838706"/>
    <lineage>
        <taxon>Bacteria</taxon>
        <taxon>Pseudomonadati</taxon>
        <taxon>Bacteroidota</taxon>
        <taxon>Bacteroidia</taxon>
        <taxon>Bacteroidales</taxon>
        <taxon>Odoribacteraceae</taxon>
        <taxon>Odoribacter</taxon>
    </lineage>
</organism>
<reference evidence="8" key="2">
    <citation type="submission" date="2021-04" db="EMBL/GenBank/DDBJ databases">
        <authorList>
            <person name="Gilroy R."/>
        </authorList>
    </citation>
    <scope>NUCLEOTIDE SEQUENCE</scope>
    <source>
        <strain evidence="8">23274</strain>
    </source>
</reference>